<dbReference type="EMBL" id="JAQIZT010000005">
    <property type="protein sequence ID" value="KAJ6996616.1"/>
    <property type="molecule type" value="Genomic_DNA"/>
</dbReference>
<protein>
    <submittedName>
        <fullName evidence="1">Uncharacterized protein</fullName>
    </submittedName>
</protein>
<gene>
    <name evidence="1" type="ORF">NC653_013274</name>
</gene>
<keyword evidence="2" id="KW-1185">Reference proteome</keyword>
<accession>A0AAD6W2T5</accession>
<proteinExistence type="predicted"/>
<comment type="caution">
    <text evidence="1">The sequence shown here is derived from an EMBL/GenBank/DDBJ whole genome shotgun (WGS) entry which is preliminary data.</text>
</comment>
<organism evidence="1 2">
    <name type="scientific">Populus alba x Populus x berolinensis</name>
    <dbReference type="NCBI Taxonomy" id="444605"/>
    <lineage>
        <taxon>Eukaryota</taxon>
        <taxon>Viridiplantae</taxon>
        <taxon>Streptophyta</taxon>
        <taxon>Embryophyta</taxon>
        <taxon>Tracheophyta</taxon>
        <taxon>Spermatophyta</taxon>
        <taxon>Magnoliopsida</taxon>
        <taxon>eudicotyledons</taxon>
        <taxon>Gunneridae</taxon>
        <taxon>Pentapetalae</taxon>
        <taxon>rosids</taxon>
        <taxon>fabids</taxon>
        <taxon>Malpighiales</taxon>
        <taxon>Salicaceae</taxon>
        <taxon>Saliceae</taxon>
        <taxon>Populus</taxon>
    </lineage>
</organism>
<dbReference type="Proteomes" id="UP001164929">
    <property type="component" value="Chromosome 5"/>
</dbReference>
<sequence length="81" mass="8905">MALGNGESILFLAGNFASNVSTRSICMALWVKKSAQLFTRVSYKGFGEGNSCPSLQQDAPVQREMISSKHHQETKTTPWKA</sequence>
<dbReference type="AlphaFoldDB" id="A0AAD6W2T5"/>
<name>A0AAD6W2T5_9ROSI</name>
<reference evidence="1" key="1">
    <citation type="journal article" date="2023" name="Mol. Ecol. Resour.">
        <title>Chromosome-level genome assembly of a triploid poplar Populus alba 'Berolinensis'.</title>
        <authorList>
            <person name="Chen S."/>
            <person name="Yu Y."/>
            <person name="Wang X."/>
            <person name="Wang S."/>
            <person name="Zhang T."/>
            <person name="Zhou Y."/>
            <person name="He R."/>
            <person name="Meng N."/>
            <person name="Wang Y."/>
            <person name="Liu W."/>
            <person name="Liu Z."/>
            <person name="Liu J."/>
            <person name="Guo Q."/>
            <person name="Huang H."/>
            <person name="Sederoff R.R."/>
            <person name="Wang G."/>
            <person name="Qu G."/>
            <person name="Chen S."/>
        </authorList>
    </citation>
    <scope>NUCLEOTIDE SEQUENCE</scope>
    <source>
        <strain evidence="1">SC-2020</strain>
    </source>
</reference>
<evidence type="ECO:0000313" key="2">
    <source>
        <dbReference type="Proteomes" id="UP001164929"/>
    </source>
</evidence>
<evidence type="ECO:0000313" key="1">
    <source>
        <dbReference type="EMBL" id="KAJ6996616.1"/>
    </source>
</evidence>